<keyword evidence="1" id="KW-0479">Metal-binding</keyword>
<dbReference type="InterPro" id="IPR007527">
    <property type="entry name" value="Znf_SWIM"/>
</dbReference>
<keyword evidence="1" id="KW-0863">Zinc-finger</keyword>
<protein>
    <submittedName>
        <fullName evidence="5">Protein FAR1-RELATED SEQUENCE 5-like</fullName>
    </submittedName>
</protein>
<feature type="compositionally biased region" description="Low complexity" evidence="2">
    <location>
        <begin position="505"/>
        <end position="517"/>
    </location>
</feature>
<dbReference type="AlphaFoldDB" id="A0A9R0INA8"/>
<dbReference type="GO" id="GO:0008270">
    <property type="term" value="F:zinc ion binding"/>
    <property type="evidence" value="ECO:0007669"/>
    <property type="project" value="UniProtKB-KW"/>
</dbReference>
<evidence type="ECO:0000313" key="5">
    <source>
        <dbReference type="RefSeq" id="XP_021852553.2"/>
    </source>
</evidence>
<sequence length="580" mass="67095">MGTSGLRPMELFRYMCVEAGGEDCVGHTAIDHLNFCSRLRMKQIEAGDAQALIDILYQEQANDPGFYFRVKLNEEGRVCNLFWRDSMMLEDYKIYGDILVFDTTYRTNKYNLICAPFVGINNHWKNCMFGCSFIGNEKIESFVWLLETFKKSMGGNCPITIFTDQDQAMANAIENVFPDTRHRLYIWHLEKNAISRFGALKKDTKFKHVFNKCLKGCVTEIEFEARWQSMIETYGLQEHSWFNRIYDLKDKWCPALSKDFFSAGILSSQRSESTNHAIGFKANKSTTLTEFYRIFRATIQRWRSTEKQDEFTCSRAVPSSAFLISGLLKHALQVYTMSLFRDFEEEFGYSMAATSSLIWSNEETMMFQVSLEEKTWSAQQVCYMPATNKVWCTCKNFEASRWLCYHCIRVLHNFSITRIPDEYITTRWTKYAKSEVWDRLKNQDQLQLEYTPWRQIIARKYYNLILKSQANEETRKLIDESYKTNLKLIEEMLVAATLKEAEVAAPSEVAESTESTTIEPDSSSTSTGVSVPRVLDPKRVVTKGRKKRIKGGLKSKSSKKSIAPQANSEFGSKTPNAHLF</sequence>
<evidence type="ECO:0000313" key="4">
    <source>
        <dbReference type="Proteomes" id="UP000813463"/>
    </source>
</evidence>
<dbReference type="PANTHER" id="PTHR47718:SF17">
    <property type="entry name" value="PROTEIN FAR1-RELATED SEQUENCE 5-LIKE"/>
    <property type="match status" value="1"/>
</dbReference>
<feature type="region of interest" description="Disordered" evidence="2">
    <location>
        <begin position="505"/>
        <end position="580"/>
    </location>
</feature>
<organism evidence="4 5">
    <name type="scientific">Spinacia oleracea</name>
    <name type="common">Spinach</name>
    <dbReference type="NCBI Taxonomy" id="3562"/>
    <lineage>
        <taxon>Eukaryota</taxon>
        <taxon>Viridiplantae</taxon>
        <taxon>Streptophyta</taxon>
        <taxon>Embryophyta</taxon>
        <taxon>Tracheophyta</taxon>
        <taxon>Spermatophyta</taxon>
        <taxon>Magnoliopsida</taxon>
        <taxon>eudicotyledons</taxon>
        <taxon>Gunneridae</taxon>
        <taxon>Pentapetalae</taxon>
        <taxon>Caryophyllales</taxon>
        <taxon>Chenopodiaceae</taxon>
        <taxon>Chenopodioideae</taxon>
        <taxon>Anserineae</taxon>
        <taxon>Spinacia</taxon>
    </lineage>
</organism>
<feature type="compositionally biased region" description="Polar residues" evidence="2">
    <location>
        <begin position="564"/>
        <end position="580"/>
    </location>
</feature>
<evidence type="ECO:0000256" key="1">
    <source>
        <dbReference type="PROSITE-ProRule" id="PRU00325"/>
    </source>
</evidence>
<dbReference type="RefSeq" id="XP_021852553.2">
    <property type="nucleotide sequence ID" value="XM_021996861.2"/>
</dbReference>
<keyword evidence="4" id="KW-1185">Reference proteome</keyword>
<feature type="compositionally biased region" description="Basic residues" evidence="2">
    <location>
        <begin position="540"/>
        <end position="559"/>
    </location>
</feature>
<dbReference type="Proteomes" id="UP000813463">
    <property type="component" value="Chromosome 5"/>
</dbReference>
<reference evidence="4" key="1">
    <citation type="journal article" date="2021" name="Nat. Commun.">
        <title>Genomic analyses provide insights into spinach domestication and the genetic basis of agronomic traits.</title>
        <authorList>
            <person name="Cai X."/>
            <person name="Sun X."/>
            <person name="Xu C."/>
            <person name="Sun H."/>
            <person name="Wang X."/>
            <person name="Ge C."/>
            <person name="Zhang Z."/>
            <person name="Wang Q."/>
            <person name="Fei Z."/>
            <person name="Jiao C."/>
            <person name="Wang Q."/>
        </authorList>
    </citation>
    <scope>NUCLEOTIDE SEQUENCE [LARGE SCALE GENOMIC DNA]</scope>
    <source>
        <strain evidence="4">cv. Varoflay</strain>
    </source>
</reference>
<feature type="compositionally biased region" description="Polar residues" evidence="2">
    <location>
        <begin position="518"/>
        <end position="529"/>
    </location>
</feature>
<name>A0A9R0INA8_SPIOL</name>
<dbReference type="KEGG" id="soe:110792062"/>
<dbReference type="InterPro" id="IPR018289">
    <property type="entry name" value="MULE_transposase_dom"/>
</dbReference>
<evidence type="ECO:0000259" key="3">
    <source>
        <dbReference type="PROSITE" id="PS50966"/>
    </source>
</evidence>
<feature type="domain" description="SWIM-type" evidence="3">
    <location>
        <begin position="367"/>
        <end position="415"/>
    </location>
</feature>
<evidence type="ECO:0000256" key="2">
    <source>
        <dbReference type="SAM" id="MobiDB-lite"/>
    </source>
</evidence>
<dbReference type="PROSITE" id="PS50966">
    <property type="entry name" value="ZF_SWIM"/>
    <property type="match status" value="1"/>
</dbReference>
<gene>
    <name evidence="5" type="primary">LOC110792062</name>
</gene>
<dbReference type="Pfam" id="PF04434">
    <property type="entry name" value="SWIM"/>
    <property type="match status" value="1"/>
</dbReference>
<dbReference type="GeneID" id="110792062"/>
<dbReference type="Pfam" id="PF10551">
    <property type="entry name" value="MULE"/>
    <property type="match status" value="1"/>
</dbReference>
<proteinExistence type="predicted"/>
<keyword evidence="1" id="KW-0862">Zinc</keyword>
<reference evidence="5" key="2">
    <citation type="submission" date="2025-08" db="UniProtKB">
        <authorList>
            <consortium name="RefSeq"/>
        </authorList>
    </citation>
    <scope>IDENTIFICATION</scope>
    <source>
        <tissue evidence="5">Leaf</tissue>
    </source>
</reference>
<dbReference type="PANTHER" id="PTHR47718">
    <property type="entry name" value="OS01G0519700 PROTEIN"/>
    <property type="match status" value="1"/>
</dbReference>
<accession>A0A9R0INA8</accession>